<evidence type="ECO:0000313" key="2">
    <source>
        <dbReference type="Proteomes" id="UP000070260"/>
    </source>
</evidence>
<name>A0A127EGV5_CLOPF</name>
<dbReference type="Proteomes" id="UP000070260">
    <property type="component" value="Chromosome"/>
</dbReference>
<accession>A0A127EGV5</accession>
<sequence>MNKIKEKGILKNLTVSILIGIILLSVIYLIIAFVNLIPIGMQFLKGEYSVTTDIMPNYSTVFESIFTLVSILTSLLVSFLLYKLTKQQVTTEYNKEIVGPANLVYFKIKHYLIYYLIENLNNNYYRINTEEATQTRTRYEIESIIYRNFPEINTDNLEENIYKILGEIENEESVRKLLIINEDILGCNLRINEDIVRHNPIISMLRPGLMVNGIAIETSGEVWANIIISLYNNNFDYLNDKHRNMMYDLLSLSKSRK</sequence>
<dbReference type="PATRIC" id="fig|1502.177.peg.1030"/>
<protein>
    <submittedName>
        <fullName evidence="1">Uncharacterized protein</fullName>
    </submittedName>
</protein>
<reference evidence="1 2" key="1">
    <citation type="journal article" date="2016" name="PLoS ONE">
        <title>Plasmid Characterization and Chromosome Analysis of Two netF+ Clostridium perfringens Isolates Associated with Foal and Canine Necrotizing Enteritis.</title>
        <authorList>
            <person name="Mehdizadeh Gohari I."/>
            <person name="Kropinski A.M."/>
            <person name="Weese S.J."/>
            <person name="Parreira V.R."/>
            <person name="Whitehead A.E."/>
            <person name="Boerlin P."/>
            <person name="Prescott J.F."/>
        </authorList>
    </citation>
    <scope>NUCLEOTIDE SEQUENCE [LARGE SCALE GENOMIC DNA]</scope>
    <source>
        <strain evidence="1 2">JP838</strain>
    </source>
</reference>
<proteinExistence type="predicted"/>
<dbReference type="EMBL" id="CP010994">
    <property type="protein sequence ID" value="AMN35163.1"/>
    <property type="molecule type" value="Genomic_DNA"/>
</dbReference>
<gene>
    <name evidence="1" type="ORF">JFP838_05150</name>
</gene>
<evidence type="ECO:0000313" key="1">
    <source>
        <dbReference type="EMBL" id="AMN35163.1"/>
    </source>
</evidence>
<dbReference type="RefSeq" id="WP_061427000.1">
    <property type="nucleotide sequence ID" value="NZ_CATNZO010000001.1"/>
</dbReference>
<dbReference type="OrthoDB" id="9938303at2"/>
<dbReference type="AlphaFoldDB" id="A0A127EGV5"/>
<organism evidence="1 2">
    <name type="scientific">Clostridium perfringens</name>
    <dbReference type="NCBI Taxonomy" id="1502"/>
    <lineage>
        <taxon>Bacteria</taxon>
        <taxon>Bacillati</taxon>
        <taxon>Bacillota</taxon>
        <taxon>Clostridia</taxon>
        <taxon>Eubacteriales</taxon>
        <taxon>Clostridiaceae</taxon>
        <taxon>Clostridium</taxon>
    </lineage>
</organism>